<keyword evidence="4 8" id="KW-0067">ATP-binding</keyword>
<dbReference type="GO" id="GO:0005737">
    <property type="term" value="C:cytoplasm"/>
    <property type="evidence" value="ECO:0007669"/>
    <property type="project" value="InterPro"/>
</dbReference>
<dbReference type="GO" id="GO:0006420">
    <property type="term" value="P:arginyl-tRNA aminoacylation"/>
    <property type="evidence" value="ECO:0007669"/>
    <property type="project" value="InterPro"/>
</dbReference>
<dbReference type="InterPro" id="IPR036695">
    <property type="entry name" value="Arg-tRNA-synth_N_sf"/>
</dbReference>
<dbReference type="PRINTS" id="PR01038">
    <property type="entry name" value="TRNASYNTHARG"/>
</dbReference>
<feature type="region of interest" description="Disordered" evidence="9">
    <location>
        <begin position="1"/>
        <end position="20"/>
    </location>
</feature>
<dbReference type="InterPro" id="IPR014729">
    <property type="entry name" value="Rossmann-like_a/b/a_fold"/>
</dbReference>
<dbReference type="SUPFAM" id="SSF47323">
    <property type="entry name" value="Anticodon-binding domain of a subclass of class I aminoacyl-tRNA synthetases"/>
    <property type="match status" value="1"/>
</dbReference>
<evidence type="ECO:0000256" key="4">
    <source>
        <dbReference type="ARBA" id="ARBA00022840"/>
    </source>
</evidence>
<dbReference type="SUPFAM" id="SSF52374">
    <property type="entry name" value="Nucleotidylyl transferase"/>
    <property type="match status" value="1"/>
</dbReference>
<evidence type="ECO:0000256" key="3">
    <source>
        <dbReference type="ARBA" id="ARBA00022741"/>
    </source>
</evidence>
<feature type="compositionally biased region" description="Basic and acidic residues" evidence="9">
    <location>
        <begin position="249"/>
        <end position="264"/>
    </location>
</feature>
<keyword evidence="3 8" id="KW-0547">Nucleotide-binding</keyword>
<sequence>MKRPLQAGSLQRDCPSKRPVSSFCSSSSSRLFHSVQEVQTSAFADTREVTSSNLVLWLSDTFKTAIGEALGPEYSDADPLITLSSRPDFGDFQCNAALSLAKKAGKSPRETAENIVSCLGSRGSDVFETPEIAGPGFLNIRLKSAWLAAELVRMQRDESGRVGVAPFPRSEGKVVVDYSSPNIAKDMHVGHLRSTIIGDCLANVLEWLGDDVVRVNHVGDWGTQFGMLISHLKDTLEGEGEGLFSLSSKDSEGREEGRGEEKELSSDLSLGRLVEFYKEAKKRFDEDAEFQQRAREEVVRLQGGDPDSLRAWAFLCGVSRKEFESVYRLLGVSGQLEERGESFYNQWLPEIVESLRSSGVATESEGALCVFPLPGEDVGGGGKEKKTKQKKKKQKKKKDKTSGGEVEEAGAATTGDGEGSGTDTEEEKETSNQPPPLIVQKSDGGFMYATTDLAAVRHRCLSEGARRLLYVVDSGQAEHFTRVFQTAKRAGFAPSDAELRHVQFGLVLGEDGKKFKTRSGDTVKLRDLLSEAVRKAESLLRERERTPTGAPGEGDEKGEGVGDGRTDPTQISSQTTEPSERPAEEIAKTARAVGIGAVKYADLAMNRESNYRFSYEKMLSMQGNTAPYMLYALVRVKGILRRFAVGETEKEGRASLSSSSLLLESPEELGLARKLVLFPWTLDRVGQELEDTRAARGRGSPEDRRAGEKAAKNV</sequence>
<dbReference type="CDD" id="cd00671">
    <property type="entry name" value="ArgRS_core"/>
    <property type="match status" value="1"/>
</dbReference>
<feature type="region of interest" description="Disordered" evidence="9">
    <location>
        <begin position="243"/>
        <end position="264"/>
    </location>
</feature>
<dbReference type="InterPro" id="IPR005148">
    <property type="entry name" value="Arg-tRNA-synth_N"/>
</dbReference>
<dbReference type="Pfam" id="PF03485">
    <property type="entry name" value="Arg_tRNA_synt_N"/>
    <property type="match status" value="1"/>
</dbReference>
<dbReference type="SUPFAM" id="SSF55190">
    <property type="entry name" value="Arginyl-tRNA synthetase (ArgRS), N-terminal 'additional' domain"/>
    <property type="match status" value="1"/>
</dbReference>
<evidence type="ECO:0000313" key="11">
    <source>
        <dbReference type="EMBL" id="CEM09796.1"/>
    </source>
</evidence>
<dbReference type="PROSITE" id="PS00178">
    <property type="entry name" value="AA_TRNA_LIGASE_I"/>
    <property type="match status" value="1"/>
</dbReference>
<keyword evidence="5 8" id="KW-0648">Protein biosynthesis</keyword>
<evidence type="ECO:0000259" key="10">
    <source>
        <dbReference type="SMART" id="SM01016"/>
    </source>
</evidence>
<dbReference type="Gene3D" id="3.40.50.620">
    <property type="entry name" value="HUPs"/>
    <property type="match status" value="1"/>
</dbReference>
<evidence type="ECO:0000256" key="7">
    <source>
        <dbReference type="ARBA" id="ARBA00033033"/>
    </source>
</evidence>
<dbReference type="EMBL" id="CDMZ01000232">
    <property type="protein sequence ID" value="CEM09796.1"/>
    <property type="molecule type" value="Genomic_DNA"/>
</dbReference>
<feature type="compositionally biased region" description="Basic residues" evidence="9">
    <location>
        <begin position="385"/>
        <end position="399"/>
    </location>
</feature>
<gene>
    <name evidence="11" type="ORF">Cvel_3008</name>
</gene>
<feature type="domain" description="Arginyl tRNA synthetase N-terminal" evidence="10">
    <location>
        <begin position="60"/>
        <end position="142"/>
    </location>
</feature>
<dbReference type="PhylomeDB" id="A0A0G4FA87"/>
<dbReference type="Gene3D" id="3.30.1360.70">
    <property type="entry name" value="Arginyl tRNA synthetase N-terminal domain"/>
    <property type="match status" value="1"/>
</dbReference>
<dbReference type="InterPro" id="IPR001412">
    <property type="entry name" value="aa-tRNA-synth_I_CS"/>
</dbReference>
<evidence type="ECO:0000256" key="9">
    <source>
        <dbReference type="SAM" id="MobiDB-lite"/>
    </source>
</evidence>
<feature type="region of interest" description="Disordered" evidence="9">
    <location>
        <begin position="689"/>
        <end position="714"/>
    </location>
</feature>
<dbReference type="Gene3D" id="1.10.730.10">
    <property type="entry name" value="Isoleucyl-tRNA Synthetase, Domain 1"/>
    <property type="match status" value="1"/>
</dbReference>
<evidence type="ECO:0000256" key="8">
    <source>
        <dbReference type="RuleBase" id="RU363038"/>
    </source>
</evidence>
<dbReference type="Pfam" id="PF00750">
    <property type="entry name" value="tRNA-synt_1d"/>
    <property type="match status" value="3"/>
</dbReference>
<keyword evidence="2 8" id="KW-0436">Ligase</keyword>
<dbReference type="InterPro" id="IPR001278">
    <property type="entry name" value="Arg-tRNA-ligase"/>
</dbReference>
<dbReference type="PANTHER" id="PTHR11956:SF5">
    <property type="entry name" value="ARGININE--TRNA LIGASE, CYTOPLASMIC"/>
    <property type="match status" value="1"/>
</dbReference>
<evidence type="ECO:0000256" key="1">
    <source>
        <dbReference type="ARBA" id="ARBA00005594"/>
    </source>
</evidence>
<dbReference type="VEuPathDB" id="CryptoDB:Cvel_3008"/>
<feature type="compositionally biased region" description="Basic and acidic residues" evidence="9">
    <location>
        <begin position="554"/>
        <end position="566"/>
    </location>
</feature>
<accession>A0A0G4FA87</accession>
<dbReference type="InterPro" id="IPR035684">
    <property type="entry name" value="ArgRS_core"/>
</dbReference>
<organism evidence="11">
    <name type="scientific">Chromera velia CCMP2878</name>
    <dbReference type="NCBI Taxonomy" id="1169474"/>
    <lineage>
        <taxon>Eukaryota</taxon>
        <taxon>Sar</taxon>
        <taxon>Alveolata</taxon>
        <taxon>Colpodellida</taxon>
        <taxon>Chromeraceae</taxon>
        <taxon>Chromera</taxon>
    </lineage>
</organism>
<dbReference type="InterPro" id="IPR009080">
    <property type="entry name" value="tRNAsynth_Ia_anticodon-bd"/>
</dbReference>
<name>A0A0G4FA87_9ALVE</name>
<dbReference type="SMART" id="SM01016">
    <property type="entry name" value="Arg_tRNA_synt_N"/>
    <property type="match status" value="1"/>
</dbReference>
<protein>
    <recommendedName>
        <fullName evidence="7">Arginyl-tRNA synthetase</fullName>
    </recommendedName>
</protein>
<feature type="region of interest" description="Disordered" evidence="9">
    <location>
        <begin position="379"/>
        <end position="442"/>
    </location>
</feature>
<reference evidence="11" key="1">
    <citation type="submission" date="2014-11" db="EMBL/GenBank/DDBJ databases">
        <authorList>
            <person name="Otto D Thomas"/>
            <person name="Naeem Raeece"/>
        </authorList>
    </citation>
    <scope>NUCLEOTIDE SEQUENCE</scope>
</reference>
<feature type="compositionally biased region" description="Polar residues" evidence="9">
    <location>
        <begin position="567"/>
        <end position="577"/>
    </location>
</feature>
<evidence type="ECO:0000256" key="6">
    <source>
        <dbReference type="ARBA" id="ARBA00023146"/>
    </source>
</evidence>
<dbReference type="PANTHER" id="PTHR11956">
    <property type="entry name" value="ARGINYL-TRNA SYNTHETASE"/>
    <property type="match status" value="1"/>
</dbReference>
<dbReference type="GO" id="GO:0004814">
    <property type="term" value="F:arginine-tRNA ligase activity"/>
    <property type="evidence" value="ECO:0007669"/>
    <property type="project" value="InterPro"/>
</dbReference>
<feature type="region of interest" description="Disordered" evidence="9">
    <location>
        <begin position="538"/>
        <end position="586"/>
    </location>
</feature>
<keyword evidence="6 8" id="KW-0030">Aminoacyl-tRNA synthetase</keyword>
<evidence type="ECO:0000256" key="2">
    <source>
        <dbReference type="ARBA" id="ARBA00022598"/>
    </source>
</evidence>
<evidence type="ECO:0000256" key="5">
    <source>
        <dbReference type="ARBA" id="ARBA00022917"/>
    </source>
</evidence>
<proteinExistence type="inferred from homology"/>
<dbReference type="GO" id="GO:0005524">
    <property type="term" value="F:ATP binding"/>
    <property type="evidence" value="ECO:0007669"/>
    <property type="project" value="UniProtKB-KW"/>
</dbReference>
<dbReference type="AlphaFoldDB" id="A0A0G4FA87"/>
<comment type="similarity">
    <text evidence="1 8">Belongs to the class-I aminoacyl-tRNA synthetase family.</text>
</comment>